<dbReference type="HOGENOM" id="CLU_023920_1_0_2"/>
<dbReference type="EMBL" id="CP003316">
    <property type="protein sequence ID" value="AFA40686.1"/>
    <property type="molecule type" value="Genomic_DNA"/>
</dbReference>
<dbReference type="InterPro" id="IPR046373">
    <property type="entry name" value="Acyl-CoA_Oxase/DH_mid-dom_sf"/>
</dbReference>
<dbReference type="Proteomes" id="UP000009062">
    <property type="component" value="Chromosome"/>
</dbReference>
<dbReference type="InterPro" id="IPR009100">
    <property type="entry name" value="AcylCoA_DH/oxidase_NM_dom_sf"/>
</dbReference>
<keyword evidence="1" id="KW-0285">Flavoprotein</keyword>
<evidence type="ECO:0000313" key="6">
    <source>
        <dbReference type="EMBL" id="AFA40686.1"/>
    </source>
</evidence>
<keyword evidence="7" id="KW-1185">Reference proteome</keyword>
<dbReference type="Gene3D" id="2.40.110.10">
    <property type="entry name" value="Butyryl-CoA Dehydrogenase, subunit A, domain 2"/>
    <property type="match status" value="1"/>
</dbReference>
<evidence type="ECO:0000259" key="4">
    <source>
        <dbReference type="Pfam" id="PF03241"/>
    </source>
</evidence>
<dbReference type="PANTHER" id="PTHR36117:SF3">
    <property type="entry name" value="4-HYDROXYPHENYLACETATE 3-MONOOXYGENASE-RELATED"/>
    <property type="match status" value="1"/>
</dbReference>
<dbReference type="PANTHER" id="PTHR36117">
    <property type="entry name" value="4-HYDROXYPHENYLACETATE 3-MONOOXYGENASE-RELATED"/>
    <property type="match status" value="1"/>
</dbReference>
<dbReference type="SUPFAM" id="SSF56645">
    <property type="entry name" value="Acyl-CoA dehydrogenase NM domain-like"/>
    <property type="match status" value="1"/>
</dbReference>
<dbReference type="InterPro" id="IPR024719">
    <property type="entry name" value="HpaB/PvcC/4-BUDH_C"/>
</dbReference>
<reference evidence="6 7" key="1">
    <citation type="journal article" date="2012" name="Stand. Genomic Sci.">
        <title>Complete genome sequence of Pyrobaculum oguniense.</title>
        <authorList>
            <person name="Bernick D.L."/>
            <person name="Karplus K."/>
            <person name="Lui L.M."/>
            <person name="Coker J.K."/>
            <person name="Murphy J.N."/>
            <person name="Chan P.P."/>
            <person name="Cozen A.E."/>
            <person name="Lowe T.M."/>
        </authorList>
    </citation>
    <scope>NUCLEOTIDE SEQUENCE [LARGE SCALE GENOMIC DNA]</scope>
    <source>
        <strain evidence="6 7">TE7</strain>
    </source>
</reference>
<dbReference type="InterPro" id="IPR024674">
    <property type="entry name" value="HpaB/PvcC/4-BUDH_N"/>
</dbReference>
<keyword evidence="3" id="KW-0560">Oxidoreductase</keyword>
<evidence type="ECO:0000256" key="3">
    <source>
        <dbReference type="ARBA" id="ARBA00023002"/>
    </source>
</evidence>
<dbReference type="Gene3D" id="1.20.140.10">
    <property type="entry name" value="Butyryl-CoA Dehydrogenase, subunit A, domain 3"/>
    <property type="match status" value="1"/>
</dbReference>
<dbReference type="PIRSF" id="PIRSF000331">
    <property type="entry name" value="HpaA_HpaB"/>
    <property type="match status" value="1"/>
</dbReference>
<dbReference type="GO" id="GO:0016627">
    <property type="term" value="F:oxidoreductase activity, acting on the CH-CH group of donors"/>
    <property type="evidence" value="ECO:0007669"/>
    <property type="project" value="InterPro"/>
</dbReference>
<dbReference type="InterPro" id="IPR036250">
    <property type="entry name" value="AcylCo_DH-like_C"/>
</dbReference>
<evidence type="ECO:0000256" key="1">
    <source>
        <dbReference type="ARBA" id="ARBA00022630"/>
    </source>
</evidence>
<dbReference type="Pfam" id="PF03241">
    <property type="entry name" value="HpaB"/>
    <property type="match status" value="1"/>
</dbReference>
<dbReference type="eggNOG" id="arCOG02143">
    <property type="taxonomic scope" value="Archaea"/>
</dbReference>
<dbReference type="STRING" id="698757.Pogu_2659"/>
<gene>
    <name evidence="6" type="ordered locus">Pogu_2659</name>
</gene>
<organism evidence="6 7">
    <name type="scientific">Pyrobaculum oguniense (strain DSM 13380 / JCM 10595 / TE7)</name>
    <dbReference type="NCBI Taxonomy" id="698757"/>
    <lineage>
        <taxon>Archaea</taxon>
        <taxon>Thermoproteota</taxon>
        <taxon>Thermoprotei</taxon>
        <taxon>Thermoproteales</taxon>
        <taxon>Thermoproteaceae</taxon>
        <taxon>Pyrobaculum</taxon>
    </lineage>
</organism>
<proteinExistence type="predicted"/>
<protein>
    <submittedName>
        <fullName evidence="6">Aromatic ring hydroxylase</fullName>
    </submittedName>
</protein>
<feature type="domain" description="HpaB/PvcC/4-BUDH N-terminal" evidence="5">
    <location>
        <begin position="4"/>
        <end position="262"/>
    </location>
</feature>
<evidence type="ECO:0000313" key="7">
    <source>
        <dbReference type="Proteomes" id="UP000009062"/>
    </source>
</evidence>
<dbReference type="SUPFAM" id="SSF47203">
    <property type="entry name" value="Acyl-CoA dehydrogenase C-terminal domain-like"/>
    <property type="match status" value="1"/>
</dbReference>
<evidence type="ECO:0000256" key="2">
    <source>
        <dbReference type="ARBA" id="ARBA00022827"/>
    </source>
</evidence>
<dbReference type="Pfam" id="PF11794">
    <property type="entry name" value="HpaB_N"/>
    <property type="match status" value="1"/>
</dbReference>
<dbReference type="Gene3D" id="1.10.3140.10">
    <property type="entry name" value="4-hydroxybutyryl-coa dehydratase, domain 1"/>
    <property type="match status" value="1"/>
</dbReference>
<sequence>MVRTKDIFLKDISNRKAEIYFRGKKLSSPLEDDDLRYAVYHTARLFEYPKRTYFNEEFKQEISKYYKIPRNSTDLLERHQLIYDNTLYGYGLFNISQAIGSDALFALLIVSKIIDKRAGTDYYSRVWNYYRRVVSEDLTIAVAQTDVKGHRKLRPHQQPDPDLYVRVVEVRSDGIVVSGAKAHTTHAVAVDEIIVLPTRAMTQHDKNYAVAFAIPIDAPGLKLIVRETGKVGRTFIGRKEGVEPETLTIFDNVFVPWDRVFMFGEYDYAGLLAITFATYHRFTAVSYRAALANLYLGAAYKMAEANGVLDAKHIRDDILEIVIYKEIQRMGALAAAMYPIVQEGVAIPNPVYTNIAKLYSNAKFADVLKATVDVAGGIIATFPTYEDLENEATRKYISKYMRAAVDGETRIKIIELLRELVVGGGGWYLTTMMHAEGSMEASKLELFRSYDYKEALDLVERLLE</sequence>
<dbReference type="KEGG" id="pog:Pogu_2659"/>
<feature type="domain" description="HpaB/PvcC/4-BUDH C-terminal" evidence="4">
    <location>
        <begin position="270"/>
        <end position="463"/>
    </location>
</feature>
<name>H6QDJ6_PYROT</name>
<dbReference type="InterPro" id="IPR004925">
    <property type="entry name" value="HpaB/PvcC/4-BUDH"/>
</dbReference>
<keyword evidence="2" id="KW-0274">FAD</keyword>
<evidence type="ECO:0000259" key="5">
    <source>
        <dbReference type="Pfam" id="PF11794"/>
    </source>
</evidence>
<dbReference type="AlphaFoldDB" id="H6QDJ6"/>
<accession>H6QDJ6</accession>